<sequence>MDFALDAAQNAWLAEVRDFLRRNVTAGLRCEPAEHGQESLGGHVASFRRKIG</sequence>
<protein>
    <recommendedName>
        <fullName evidence="3">Acyl-CoA dehydrogenase</fullName>
    </recommendedName>
</protein>
<proteinExistence type="predicted"/>
<evidence type="ECO:0008006" key="3">
    <source>
        <dbReference type="Google" id="ProtNLM"/>
    </source>
</evidence>
<name>A0ABY4QJG2_9MYCO</name>
<evidence type="ECO:0000313" key="2">
    <source>
        <dbReference type="Proteomes" id="UP001056610"/>
    </source>
</evidence>
<organism evidence="1 2">
    <name type="scientific">Candidatus Mycobacterium methanotrophicum</name>
    <dbReference type="NCBI Taxonomy" id="2943498"/>
    <lineage>
        <taxon>Bacteria</taxon>
        <taxon>Bacillati</taxon>
        <taxon>Actinomycetota</taxon>
        <taxon>Actinomycetes</taxon>
        <taxon>Mycobacteriales</taxon>
        <taxon>Mycobacteriaceae</taxon>
        <taxon>Mycobacterium</taxon>
    </lineage>
</organism>
<dbReference type="EMBL" id="CP097320">
    <property type="protein sequence ID" value="UQX09820.1"/>
    <property type="molecule type" value="Genomic_DNA"/>
</dbReference>
<evidence type="ECO:0000313" key="1">
    <source>
        <dbReference type="EMBL" id="UQX09820.1"/>
    </source>
</evidence>
<accession>A0ABY4QJG2</accession>
<keyword evidence="2" id="KW-1185">Reference proteome</keyword>
<reference evidence="1" key="1">
    <citation type="submission" date="2022-05" db="EMBL/GenBank/DDBJ databases">
        <title>A methanotrophic Mycobacterium dominates a cave microbial ecosystem.</title>
        <authorList>
            <person name="Van Spanning R.J.M."/>
            <person name="Guan Q."/>
            <person name="Melkonian C."/>
            <person name="Gallant J."/>
            <person name="Polerecky L."/>
            <person name="Flot J.-F."/>
            <person name="Brandt B.W."/>
            <person name="Braster M."/>
            <person name="Iturbe Espinoza P."/>
            <person name="Aerts J."/>
            <person name="Meima-Franke M."/>
            <person name="Piersma S.R."/>
            <person name="Bunduc C."/>
            <person name="Ummels R."/>
            <person name="Pain A."/>
            <person name="Fleming E.J."/>
            <person name="van der Wel N."/>
            <person name="Gherman V.D."/>
            <person name="Sarbu S.M."/>
            <person name="Bodelier P.L.E."/>
            <person name="Bitter W."/>
        </authorList>
    </citation>
    <scope>NUCLEOTIDE SEQUENCE</scope>
    <source>
        <strain evidence="1">Sulfur Cave</strain>
    </source>
</reference>
<gene>
    <name evidence="1" type="ORF">M5I08_16255</name>
</gene>
<dbReference type="Proteomes" id="UP001056610">
    <property type="component" value="Chromosome"/>
</dbReference>